<dbReference type="InterPro" id="IPR004358">
    <property type="entry name" value="Sig_transdc_His_kin-like_C"/>
</dbReference>
<dbReference type="GO" id="GO:0005524">
    <property type="term" value="F:ATP binding"/>
    <property type="evidence" value="ECO:0007669"/>
    <property type="project" value="UniProtKB-KW"/>
</dbReference>
<comment type="caution">
    <text evidence="10">The sequence shown here is derived from an EMBL/GenBank/DDBJ whole genome shotgun (WGS) entry which is preliminary data.</text>
</comment>
<dbReference type="GO" id="GO:0007234">
    <property type="term" value="P:osmosensory signaling via phosphorelay pathway"/>
    <property type="evidence" value="ECO:0007669"/>
    <property type="project" value="TreeGrafter"/>
</dbReference>
<evidence type="ECO:0000256" key="5">
    <source>
        <dbReference type="ARBA" id="ARBA00022777"/>
    </source>
</evidence>
<evidence type="ECO:0000313" key="10">
    <source>
        <dbReference type="EMBL" id="RUO26590.1"/>
    </source>
</evidence>
<dbReference type="GO" id="GO:0000156">
    <property type="term" value="F:phosphorelay response regulator activity"/>
    <property type="evidence" value="ECO:0007669"/>
    <property type="project" value="TreeGrafter"/>
</dbReference>
<feature type="transmembrane region" description="Helical" evidence="8">
    <location>
        <begin position="6"/>
        <end position="27"/>
    </location>
</feature>
<dbReference type="SMART" id="SM00387">
    <property type="entry name" value="HATPase_c"/>
    <property type="match status" value="1"/>
</dbReference>
<keyword evidence="11" id="KW-1185">Reference proteome</keyword>
<dbReference type="Pfam" id="PF02518">
    <property type="entry name" value="HATPase_c"/>
    <property type="match status" value="1"/>
</dbReference>
<dbReference type="InterPro" id="IPR005467">
    <property type="entry name" value="His_kinase_dom"/>
</dbReference>
<keyword evidence="5" id="KW-0418">Kinase</keyword>
<evidence type="ECO:0000256" key="7">
    <source>
        <dbReference type="ARBA" id="ARBA00023012"/>
    </source>
</evidence>
<evidence type="ECO:0000256" key="1">
    <source>
        <dbReference type="ARBA" id="ARBA00000085"/>
    </source>
</evidence>
<evidence type="ECO:0000256" key="4">
    <source>
        <dbReference type="ARBA" id="ARBA00022741"/>
    </source>
</evidence>
<evidence type="ECO:0000259" key="9">
    <source>
        <dbReference type="PROSITE" id="PS50109"/>
    </source>
</evidence>
<keyword evidence="8" id="KW-1133">Transmembrane helix</keyword>
<dbReference type="EMBL" id="PIPL01000001">
    <property type="protein sequence ID" value="RUO26590.1"/>
    <property type="molecule type" value="Genomic_DNA"/>
</dbReference>
<keyword evidence="6" id="KW-0067">ATP-binding</keyword>
<dbReference type="Gene3D" id="3.30.565.10">
    <property type="entry name" value="Histidine kinase-like ATPase, C-terminal domain"/>
    <property type="match status" value="1"/>
</dbReference>
<keyword evidence="3" id="KW-0808">Transferase</keyword>
<dbReference type="Proteomes" id="UP000288293">
    <property type="component" value="Unassembled WGS sequence"/>
</dbReference>
<evidence type="ECO:0000313" key="11">
    <source>
        <dbReference type="Proteomes" id="UP000288293"/>
    </source>
</evidence>
<gene>
    <name evidence="10" type="ORF">CWE09_07770</name>
</gene>
<reference evidence="10 11" key="1">
    <citation type="journal article" date="2011" name="Front. Microbiol.">
        <title>Genomic signatures of strain selection and enhancement in Bacillus atrophaeus var. globigii, a historical biowarfare simulant.</title>
        <authorList>
            <person name="Gibbons H.S."/>
            <person name="Broomall S.M."/>
            <person name="McNew L.A."/>
            <person name="Daligault H."/>
            <person name="Chapman C."/>
            <person name="Bruce D."/>
            <person name="Karavis M."/>
            <person name="Krepps M."/>
            <person name="McGregor P.A."/>
            <person name="Hong C."/>
            <person name="Park K.H."/>
            <person name="Akmal A."/>
            <person name="Feldman A."/>
            <person name="Lin J.S."/>
            <person name="Chang W.E."/>
            <person name="Higgs B.W."/>
            <person name="Demirev P."/>
            <person name="Lindquist J."/>
            <person name="Liem A."/>
            <person name="Fochler E."/>
            <person name="Read T.D."/>
            <person name="Tapia R."/>
            <person name="Johnson S."/>
            <person name="Bishop-Lilly K.A."/>
            <person name="Detter C."/>
            <person name="Han C."/>
            <person name="Sozhamannan S."/>
            <person name="Rosenzweig C.N."/>
            <person name="Skowronski E.W."/>
        </authorList>
    </citation>
    <scope>NUCLEOTIDE SEQUENCE [LARGE SCALE GENOMIC DNA]</scope>
    <source>
        <strain evidence="10 11">MLST1</strain>
    </source>
</reference>
<keyword evidence="8" id="KW-0472">Membrane</keyword>
<dbReference type="EC" id="2.7.13.3" evidence="2"/>
<dbReference type="SUPFAM" id="SSF55874">
    <property type="entry name" value="ATPase domain of HSP90 chaperone/DNA topoisomerase II/histidine kinase"/>
    <property type="match status" value="1"/>
</dbReference>
<dbReference type="PROSITE" id="PS50109">
    <property type="entry name" value="HIS_KIN"/>
    <property type="match status" value="1"/>
</dbReference>
<accession>A0A432W8W6</accession>
<evidence type="ECO:0000256" key="8">
    <source>
        <dbReference type="SAM" id="Phobius"/>
    </source>
</evidence>
<dbReference type="PANTHER" id="PTHR42878">
    <property type="entry name" value="TWO-COMPONENT HISTIDINE KINASE"/>
    <property type="match status" value="1"/>
</dbReference>
<dbReference type="GO" id="GO:0030295">
    <property type="term" value="F:protein kinase activator activity"/>
    <property type="evidence" value="ECO:0007669"/>
    <property type="project" value="TreeGrafter"/>
</dbReference>
<dbReference type="OrthoDB" id="1931120at2"/>
<sequence>MKNSAFAVWLGVFTLAIVILVVSVINAHKMPGPAVMLLLALIVLTALHMVWRQFQLQQNQISAALKSLINQDSDVKLANAPDMQALLEEVQQAISQNRTAAEVQANYLKALVAQLDIGVVEFDHEGHIVNSNPAAERLVSLDFIHAWRAFTSGRSHHAGLSYRDNLNRLHELLHNGKSNARGELIWHYPNRKETFLYSKIQGFIGGQPRTLLTLQSIEKQMVAQEVKAYQQLVKVLTHEVANSITPMVSLTQSAQGFADRLEPASPENAEQLQDLQEALTTVARRGQHLTEFMNSFKALSQTVNARLTTTKLAESVNEVLRLMADKTEGVKLSIDIPETLDVTIDPALFEQVLINLLTNAVEATSEQSKGHITITATQSGEHSYLDITDNGPGIHDHTAASIFVPFFTTKTQGSGIGLPLARSLMLSQGGDLVLCSQGGSQSEEIGARFRVVFG</sequence>
<protein>
    <recommendedName>
        <fullName evidence="2">histidine kinase</fullName>
        <ecNumber evidence="2">2.7.13.3</ecNumber>
    </recommendedName>
</protein>
<dbReference type="PANTHER" id="PTHR42878:SF7">
    <property type="entry name" value="SENSOR HISTIDINE KINASE GLRK"/>
    <property type="match status" value="1"/>
</dbReference>
<dbReference type="PRINTS" id="PR00344">
    <property type="entry name" value="BCTRLSENSOR"/>
</dbReference>
<dbReference type="InterPro" id="IPR050351">
    <property type="entry name" value="BphY/WalK/GraS-like"/>
</dbReference>
<evidence type="ECO:0000256" key="6">
    <source>
        <dbReference type="ARBA" id="ARBA00022840"/>
    </source>
</evidence>
<keyword evidence="8" id="KW-0812">Transmembrane</keyword>
<feature type="transmembrane region" description="Helical" evidence="8">
    <location>
        <begin position="34"/>
        <end position="51"/>
    </location>
</feature>
<keyword evidence="4" id="KW-0547">Nucleotide-binding</keyword>
<name>A0A432W8W6_9GAMM</name>
<dbReference type="GO" id="GO:0004673">
    <property type="term" value="F:protein histidine kinase activity"/>
    <property type="evidence" value="ECO:0007669"/>
    <property type="project" value="UniProtKB-EC"/>
</dbReference>
<feature type="domain" description="Histidine kinase" evidence="9">
    <location>
        <begin position="235"/>
        <end position="454"/>
    </location>
</feature>
<dbReference type="InterPro" id="IPR003594">
    <property type="entry name" value="HATPase_dom"/>
</dbReference>
<dbReference type="AlphaFoldDB" id="A0A432W8W6"/>
<keyword evidence="7" id="KW-0902">Two-component regulatory system</keyword>
<dbReference type="RefSeq" id="WP_126803399.1">
    <property type="nucleotide sequence ID" value="NZ_PIPL01000001.1"/>
</dbReference>
<evidence type="ECO:0000256" key="3">
    <source>
        <dbReference type="ARBA" id="ARBA00022679"/>
    </source>
</evidence>
<organism evidence="10 11">
    <name type="scientific">Aliidiomarina minuta</name>
    <dbReference type="NCBI Taxonomy" id="880057"/>
    <lineage>
        <taxon>Bacteria</taxon>
        <taxon>Pseudomonadati</taxon>
        <taxon>Pseudomonadota</taxon>
        <taxon>Gammaproteobacteria</taxon>
        <taxon>Alteromonadales</taxon>
        <taxon>Idiomarinaceae</taxon>
        <taxon>Aliidiomarina</taxon>
    </lineage>
</organism>
<proteinExistence type="predicted"/>
<evidence type="ECO:0000256" key="2">
    <source>
        <dbReference type="ARBA" id="ARBA00012438"/>
    </source>
</evidence>
<comment type="catalytic activity">
    <reaction evidence="1">
        <text>ATP + protein L-histidine = ADP + protein N-phospho-L-histidine.</text>
        <dbReference type="EC" id="2.7.13.3"/>
    </reaction>
</comment>
<dbReference type="InterPro" id="IPR036890">
    <property type="entry name" value="HATPase_C_sf"/>
</dbReference>